<organism evidence="1 2">
    <name type="scientific">Roseovarius aestuarii</name>
    <dbReference type="NCBI Taxonomy" id="475083"/>
    <lineage>
        <taxon>Bacteria</taxon>
        <taxon>Pseudomonadati</taxon>
        <taxon>Pseudomonadota</taxon>
        <taxon>Alphaproteobacteria</taxon>
        <taxon>Rhodobacterales</taxon>
        <taxon>Roseobacteraceae</taxon>
        <taxon>Roseovarius</taxon>
    </lineage>
</organism>
<dbReference type="EMBL" id="FWXB01000001">
    <property type="protein sequence ID" value="SMC10602.1"/>
    <property type="molecule type" value="Genomic_DNA"/>
</dbReference>
<evidence type="ECO:0000313" key="2">
    <source>
        <dbReference type="Proteomes" id="UP000193224"/>
    </source>
</evidence>
<reference evidence="1 2" key="1">
    <citation type="submission" date="2017-03" db="EMBL/GenBank/DDBJ databases">
        <authorList>
            <person name="Afonso C.L."/>
            <person name="Miller P.J."/>
            <person name="Scott M.A."/>
            <person name="Spackman E."/>
            <person name="Goraichik I."/>
            <person name="Dimitrov K.M."/>
            <person name="Suarez D.L."/>
            <person name="Swayne D.E."/>
        </authorList>
    </citation>
    <scope>NUCLEOTIDE SEQUENCE [LARGE SCALE GENOMIC DNA]</scope>
    <source>
        <strain evidence="1 2">CECT 7745</strain>
    </source>
</reference>
<evidence type="ECO:0000313" key="1">
    <source>
        <dbReference type="EMBL" id="SMC10602.1"/>
    </source>
</evidence>
<accession>A0A1X7BLV9</accession>
<protein>
    <submittedName>
        <fullName evidence="1">Uncharacterized protein</fullName>
    </submittedName>
</protein>
<sequence>MIGIFVGPRRRTLKLAPSGQADSIPPVLSNLSIDQSLQRFSFMNNEVGACHWMLGSAVGFVNAAALIAAKSAAVASGSVAATLGANTHNIDSNGVAPGAWRLHVGVIDAAGNASNVLSGDFIIAAGVLAMNASPLVWNGDDLIFNTA</sequence>
<proteinExistence type="predicted"/>
<dbReference type="Proteomes" id="UP000193224">
    <property type="component" value="Unassembled WGS sequence"/>
</dbReference>
<name>A0A1X7BLV9_9RHOB</name>
<keyword evidence="2" id="KW-1185">Reference proteome</keyword>
<dbReference type="AlphaFoldDB" id="A0A1X7BLV9"/>
<gene>
    <name evidence="1" type="ORF">ROA7745_00409</name>
</gene>